<name>A0ABR3L378_9TELE</name>
<feature type="region of interest" description="Disordered" evidence="1">
    <location>
        <begin position="1"/>
        <end position="79"/>
    </location>
</feature>
<feature type="compositionally biased region" description="Basic and acidic residues" evidence="1">
    <location>
        <begin position="54"/>
        <end position="79"/>
    </location>
</feature>
<accession>A0ABR3L378</accession>
<dbReference type="EMBL" id="JAYMGO010000025">
    <property type="protein sequence ID" value="KAL1247355.1"/>
    <property type="molecule type" value="Genomic_DNA"/>
</dbReference>
<evidence type="ECO:0000313" key="2">
    <source>
        <dbReference type="EMBL" id="KAL1247355.1"/>
    </source>
</evidence>
<comment type="caution">
    <text evidence="2">The sequence shown here is derived from an EMBL/GenBank/DDBJ whole genome shotgun (WGS) entry which is preliminary data.</text>
</comment>
<dbReference type="Proteomes" id="UP001558613">
    <property type="component" value="Unassembled WGS sequence"/>
</dbReference>
<protein>
    <submittedName>
        <fullName evidence="2">Uncharacterized protein</fullName>
    </submittedName>
</protein>
<evidence type="ECO:0000313" key="3">
    <source>
        <dbReference type="Proteomes" id="UP001558613"/>
    </source>
</evidence>
<reference evidence="2 3" key="1">
    <citation type="submission" date="2023-09" db="EMBL/GenBank/DDBJ databases">
        <authorList>
            <person name="Wang M."/>
        </authorList>
    </citation>
    <scope>NUCLEOTIDE SEQUENCE [LARGE SCALE GENOMIC DNA]</scope>
    <source>
        <strain evidence="2">GT-2023</strain>
        <tissue evidence="2">Liver</tissue>
    </source>
</reference>
<organism evidence="2 3">
    <name type="scientific">Cirrhinus molitorella</name>
    <name type="common">mud carp</name>
    <dbReference type="NCBI Taxonomy" id="172907"/>
    <lineage>
        <taxon>Eukaryota</taxon>
        <taxon>Metazoa</taxon>
        <taxon>Chordata</taxon>
        <taxon>Craniata</taxon>
        <taxon>Vertebrata</taxon>
        <taxon>Euteleostomi</taxon>
        <taxon>Actinopterygii</taxon>
        <taxon>Neopterygii</taxon>
        <taxon>Teleostei</taxon>
        <taxon>Ostariophysi</taxon>
        <taxon>Cypriniformes</taxon>
        <taxon>Cyprinidae</taxon>
        <taxon>Labeoninae</taxon>
        <taxon>Labeonini</taxon>
        <taxon>Cirrhinus</taxon>
    </lineage>
</organism>
<feature type="compositionally biased region" description="Polar residues" evidence="1">
    <location>
        <begin position="1"/>
        <end position="22"/>
    </location>
</feature>
<feature type="compositionally biased region" description="Polar residues" evidence="1">
    <location>
        <begin position="36"/>
        <end position="53"/>
    </location>
</feature>
<evidence type="ECO:0000256" key="1">
    <source>
        <dbReference type="SAM" id="MobiDB-lite"/>
    </source>
</evidence>
<proteinExistence type="predicted"/>
<keyword evidence="3" id="KW-1185">Reference proteome</keyword>
<sequence>MSYSITAPTDEQNETGTAQSASRGREGWKGGGIVSANPSIREQSCQGNRPKTQTAKETEVSARSYDHVAGKEREREREWRPSRTETVHMFFCFSC</sequence>
<gene>
    <name evidence="2" type="ORF">QQF64_022731</name>
</gene>